<evidence type="ECO:0000256" key="5">
    <source>
        <dbReference type="ARBA" id="ARBA00023242"/>
    </source>
</evidence>
<keyword evidence="8" id="KW-1185">Reference proteome</keyword>
<evidence type="ECO:0000256" key="4">
    <source>
        <dbReference type="ARBA" id="ARBA00023163"/>
    </source>
</evidence>
<evidence type="ECO:0000313" key="8">
    <source>
        <dbReference type="Proteomes" id="UP000054771"/>
    </source>
</evidence>
<dbReference type="PANTHER" id="PTHR47785">
    <property type="entry name" value="ZN(II)2CYS6 TRANSCRIPTION FACTOR (EUROFUNG)-RELATED-RELATED"/>
    <property type="match status" value="1"/>
</dbReference>
<dbReference type="InterPro" id="IPR036864">
    <property type="entry name" value="Zn2-C6_fun-type_DNA-bd_sf"/>
</dbReference>
<evidence type="ECO:0000256" key="1">
    <source>
        <dbReference type="ARBA" id="ARBA00022723"/>
    </source>
</evidence>
<feature type="domain" description="Zn(2)-C6 fungal-type" evidence="6">
    <location>
        <begin position="13"/>
        <end position="43"/>
    </location>
</feature>
<dbReference type="OrthoDB" id="4685598at2759"/>
<name>A0A0U5GU75_ASPCI</name>
<dbReference type="GO" id="GO:0008270">
    <property type="term" value="F:zinc ion binding"/>
    <property type="evidence" value="ECO:0007669"/>
    <property type="project" value="InterPro"/>
</dbReference>
<evidence type="ECO:0000256" key="2">
    <source>
        <dbReference type="ARBA" id="ARBA00023015"/>
    </source>
</evidence>
<keyword evidence="4" id="KW-0804">Transcription</keyword>
<dbReference type="PROSITE" id="PS00463">
    <property type="entry name" value="ZN2_CY6_FUNGAL_1"/>
    <property type="match status" value="1"/>
</dbReference>
<dbReference type="OMA" id="QSWKLIH"/>
<evidence type="ECO:0000313" key="7">
    <source>
        <dbReference type="EMBL" id="CEN61724.1"/>
    </source>
</evidence>
<dbReference type="SMART" id="SM00066">
    <property type="entry name" value="GAL4"/>
    <property type="match status" value="1"/>
</dbReference>
<dbReference type="Pfam" id="PF04082">
    <property type="entry name" value="Fungal_trans"/>
    <property type="match status" value="1"/>
</dbReference>
<keyword evidence="5" id="KW-0539">Nucleus</keyword>
<reference evidence="8" key="1">
    <citation type="journal article" date="2016" name="Genome Announc.">
        <title>Draft genome sequences of fungus Aspergillus calidoustus.</title>
        <authorList>
            <person name="Horn F."/>
            <person name="Linde J."/>
            <person name="Mattern D.J."/>
            <person name="Walther G."/>
            <person name="Guthke R."/>
            <person name="Scherlach K."/>
            <person name="Martin K."/>
            <person name="Brakhage A.A."/>
            <person name="Petzke L."/>
            <person name="Valiante V."/>
        </authorList>
    </citation>
    <scope>NUCLEOTIDE SEQUENCE [LARGE SCALE GENOMIC DNA]</scope>
    <source>
        <strain evidence="8">SF006504</strain>
    </source>
</reference>
<dbReference type="AlphaFoldDB" id="A0A0U5GU75"/>
<dbReference type="SUPFAM" id="SSF57701">
    <property type="entry name" value="Zn2/Cys6 DNA-binding domain"/>
    <property type="match status" value="1"/>
</dbReference>
<keyword evidence="1" id="KW-0479">Metal-binding</keyword>
<dbReference type="Proteomes" id="UP000054771">
    <property type="component" value="Unassembled WGS sequence"/>
</dbReference>
<evidence type="ECO:0000256" key="3">
    <source>
        <dbReference type="ARBA" id="ARBA00023125"/>
    </source>
</evidence>
<sequence length="576" mass="63908">MDAPAVRKRAVIACSYCRKRKRRCDGAQPICSLCRSADKRCVYPAASSNSLSNDTNPDRLAQLESVLAEHTRILQSLSEQTHVSANNDSLLHRHAAVEAETPATVLPVLDMGTPVDFLGPMTIPIGHGTTTGDLLQMRPVSAMVGDYPSDIFLRIEQKRELPRELSLSVQMEDIPLPSFESSVVEALVERYFESVHPGHPVLRRDEFDTIVSSPNEHMGEYSPQVALVLMVLAVAAAHVEPTVSQSQLPGIEYLRPGLQYILRVWPDVCHTDVHLAQALFLAALYYGCLCRPIQAWRLVHMASTNIQHAFFQRPSLQQQDLIRTCWAVFVLECDLVADYHLPRSGIENLIDQLAYPDCGSVPQGYESSWLANISARRLLNRIHCTIYASNAFGDTHPGHRSHPILALSDELAHQLGTWWDLVPTSVKPDLNTANPSLGEAILLLRYHACGDIICRPFLHYVCSQSRSTQPPDNNIMIQAITCLEHCRAFLRIVSGVLRHRSPSAGIYLHATLAALVNLAVASYCALLRDHVPDMESLEDQAISILEPWALAGSSAQAMLRLAIAVKDKGRVLRMME</sequence>
<accession>A0A0U5GU75</accession>
<dbReference type="GO" id="GO:0006351">
    <property type="term" value="P:DNA-templated transcription"/>
    <property type="evidence" value="ECO:0007669"/>
    <property type="project" value="InterPro"/>
</dbReference>
<evidence type="ECO:0000259" key="6">
    <source>
        <dbReference type="PROSITE" id="PS50048"/>
    </source>
</evidence>
<dbReference type="EMBL" id="CDMC01000006">
    <property type="protein sequence ID" value="CEN61724.1"/>
    <property type="molecule type" value="Genomic_DNA"/>
</dbReference>
<dbReference type="InterPro" id="IPR007219">
    <property type="entry name" value="XnlR_reg_dom"/>
</dbReference>
<dbReference type="CDD" id="cd00067">
    <property type="entry name" value="GAL4"/>
    <property type="match status" value="1"/>
</dbReference>
<dbReference type="InterPro" id="IPR001138">
    <property type="entry name" value="Zn2Cys6_DnaBD"/>
</dbReference>
<organism evidence="7 8">
    <name type="scientific">Aspergillus calidoustus</name>
    <dbReference type="NCBI Taxonomy" id="454130"/>
    <lineage>
        <taxon>Eukaryota</taxon>
        <taxon>Fungi</taxon>
        <taxon>Dikarya</taxon>
        <taxon>Ascomycota</taxon>
        <taxon>Pezizomycotina</taxon>
        <taxon>Eurotiomycetes</taxon>
        <taxon>Eurotiomycetidae</taxon>
        <taxon>Eurotiales</taxon>
        <taxon>Aspergillaceae</taxon>
        <taxon>Aspergillus</taxon>
        <taxon>Aspergillus subgen. Nidulantes</taxon>
    </lineage>
</organism>
<dbReference type="Gene3D" id="4.10.240.10">
    <property type="entry name" value="Zn(2)-C6 fungal-type DNA-binding domain"/>
    <property type="match status" value="1"/>
</dbReference>
<dbReference type="GO" id="GO:0003677">
    <property type="term" value="F:DNA binding"/>
    <property type="evidence" value="ECO:0007669"/>
    <property type="project" value="UniProtKB-KW"/>
</dbReference>
<dbReference type="PROSITE" id="PS50048">
    <property type="entry name" value="ZN2_CY6_FUNGAL_2"/>
    <property type="match status" value="1"/>
</dbReference>
<proteinExistence type="predicted"/>
<keyword evidence="2" id="KW-0805">Transcription regulation</keyword>
<keyword evidence="3" id="KW-0238">DNA-binding</keyword>
<dbReference type="GO" id="GO:0000981">
    <property type="term" value="F:DNA-binding transcription factor activity, RNA polymerase II-specific"/>
    <property type="evidence" value="ECO:0007669"/>
    <property type="project" value="InterPro"/>
</dbReference>
<gene>
    <name evidence="7" type="ORF">ASPCAL08374</name>
</gene>
<dbReference type="InterPro" id="IPR053181">
    <property type="entry name" value="EcdB-like_regulator"/>
</dbReference>
<protein>
    <recommendedName>
        <fullName evidence="6">Zn(2)-C6 fungal-type domain-containing protein</fullName>
    </recommendedName>
</protein>
<dbReference type="CDD" id="cd12148">
    <property type="entry name" value="fungal_TF_MHR"/>
    <property type="match status" value="1"/>
</dbReference>
<dbReference type="Pfam" id="PF00172">
    <property type="entry name" value="Zn_clus"/>
    <property type="match status" value="1"/>
</dbReference>